<reference evidence="5 6" key="1">
    <citation type="journal article" date="2015" name="Int. J. Syst. Evol. Microbiol.">
        <title>Micromonospora costi sp. nov., isolated from a leaf of Costus speciosus.</title>
        <authorList>
            <person name="Thawai C."/>
        </authorList>
    </citation>
    <scope>NUCLEOTIDE SEQUENCE [LARGE SCALE GENOMIC DNA]</scope>
    <source>
        <strain evidence="5 6">CS1-12</strain>
    </source>
</reference>
<dbReference type="AlphaFoldDB" id="A0A3A9ZXW5"/>
<evidence type="ECO:0000256" key="2">
    <source>
        <dbReference type="SAM" id="Phobius"/>
    </source>
</evidence>
<feature type="chain" id="PRO_5038391655" evidence="3">
    <location>
        <begin position="16"/>
        <end position="430"/>
    </location>
</feature>
<dbReference type="Proteomes" id="UP000279968">
    <property type="component" value="Unassembled WGS sequence"/>
</dbReference>
<evidence type="ECO:0000256" key="1">
    <source>
        <dbReference type="SAM" id="MobiDB-lite"/>
    </source>
</evidence>
<dbReference type="NCBIfam" id="TIGR01167">
    <property type="entry name" value="LPXTG_anchor"/>
    <property type="match status" value="1"/>
</dbReference>
<dbReference type="GO" id="GO:0005975">
    <property type="term" value="P:carbohydrate metabolic process"/>
    <property type="evidence" value="ECO:0007669"/>
    <property type="project" value="UniProtKB-ARBA"/>
</dbReference>
<proteinExistence type="predicted"/>
<keyword evidence="2" id="KW-1133">Transmembrane helix</keyword>
<gene>
    <name evidence="5" type="ORF">D7193_25195</name>
</gene>
<protein>
    <submittedName>
        <fullName evidence="5">LPXTG cell wall anchor domain-containing protein</fullName>
    </submittedName>
</protein>
<feature type="compositionally biased region" description="Polar residues" evidence="1">
    <location>
        <begin position="38"/>
        <end position="49"/>
    </location>
</feature>
<dbReference type="Pfam" id="PF01833">
    <property type="entry name" value="TIG"/>
    <property type="match status" value="2"/>
</dbReference>
<sequence>MAGAAGLGLASPALAAPGDAAARGVVLDLVGDPGDESVQAQGTFGSVTAPSGGGTDDETSVDVTLADPENVVATGTVTEVTATRGPTTSAASSQLADFALSVLDVEVLDVSELGVTAQCRAGNTSAGATGEDITVFGQQITIRDTAQEFTANVTVTGLTDATLHAVVDRQLTGTPDNVIAINVRAVLSVSGFDGADPVRFSLGQVILAEASCQSPSAAPPTASVISPTSGPQSGGQPVTITGTGFVPNATVVAFDGVAATGVVVAADGTSLSAVTPPGTVGPAEVVVSTAGGSAPALGYTYLAEGTGAEVTGLTPREGPTTGGTTVTITGSGFTGATGVTFAGVTGTGFTVNAAGTTITVVTPPNPAGAATVELVFPTGTANAGTFTYQPHLPVTGTSLRLPIAAGLTMLLTGALLLLVARHRRQRLWQV</sequence>
<organism evidence="5 6">
    <name type="scientific">Micromonospora costi</name>
    <dbReference type="NCBI Taxonomy" id="1530042"/>
    <lineage>
        <taxon>Bacteria</taxon>
        <taxon>Bacillati</taxon>
        <taxon>Actinomycetota</taxon>
        <taxon>Actinomycetes</taxon>
        <taxon>Micromonosporales</taxon>
        <taxon>Micromonosporaceae</taxon>
        <taxon>Micromonospora</taxon>
    </lineage>
</organism>
<evidence type="ECO:0000259" key="4">
    <source>
        <dbReference type="SMART" id="SM00429"/>
    </source>
</evidence>
<evidence type="ECO:0000313" key="6">
    <source>
        <dbReference type="Proteomes" id="UP000279968"/>
    </source>
</evidence>
<dbReference type="InterPro" id="IPR014756">
    <property type="entry name" value="Ig_E-set"/>
</dbReference>
<evidence type="ECO:0000313" key="5">
    <source>
        <dbReference type="EMBL" id="RKN53081.1"/>
    </source>
</evidence>
<keyword evidence="3" id="KW-0732">Signal</keyword>
<keyword evidence="6" id="KW-1185">Reference proteome</keyword>
<keyword evidence="2" id="KW-0472">Membrane</keyword>
<feature type="region of interest" description="Disordered" evidence="1">
    <location>
        <begin position="37"/>
        <end position="61"/>
    </location>
</feature>
<dbReference type="SUPFAM" id="SSF81296">
    <property type="entry name" value="E set domains"/>
    <property type="match status" value="2"/>
</dbReference>
<dbReference type="CDD" id="cd00102">
    <property type="entry name" value="IPT"/>
    <property type="match status" value="1"/>
</dbReference>
<dbReference type="InterPro" id="IPR013783">
    <property type="entry name" value="Ig-like_fold"/>
</dbReference>
<dbReference type="SMART" id="SM00429">
    <property type="entry name" value="IPT"/>
    <property type="match status" value="2"/>
</dbReference>
<dbReference type="Gene3D" id="2.60.40.10">
    <property type="entry name" value="Immunoglobulins"/>
    <property type="match status" value="2"/>
</dbReference>
<feature type="transmembrane region" description="Helical" evidence="2">
    <location>
        <begin position="399"/>
        <end position="420"/>
    </location>
</feature>
<feature type="domain" description="IPT/TIG" evidence="4">
    <location>
        <begin position="309"/>
        <end position="389"/>
    </location>
</feature>
<feature type="domain" description="IPT/TIG" evidence="4">
    <location>
        <begin position="219"/>
        <end position="302"/>
    </location>
</feature>
<feature type="signal peptide" evidence="3">
    <location>
        <begin position="1"/>
        <end position="15"/>
    </location>
</feature>
<dbReference type="RefSeq" id="WP_120782024.1">
    <property type="nucleotide sequence ID" value="NZ_JBHLUP010000002.1"/>
</dbReference>
<accession>A0A3A9ZXW5</accession>
<evidence type="ECO:0000256" key="3">
    <source>
        <dbReference type="SAM" id="SignalP"/>
    </source>
</evidence>
<comment type="caution">
    <text evidence="5">The sequence shown here is derived from an EMBL/GenBank/DDBJ whole genome shotgun (WGS) entry which is preliminary data.</text>
</comment>
<dbReference type="EMBL" id="RBAN01000004">
    <property type="protein sequence ID" value="RKN53081.1"/>
    <property type="molecule type" value="Genomic_DNA"/>
</dbReference>
<keyword evidence="2" id="KW-0812">Transmembrane</keyword>
<dbReference type="OrthoDB" id="3355493at2"/>
<dbReference type="InterPro" id="IPR002909">
    <property type="entry name" value="IPT_dom"/>
</dbReference>
<name>A0A3A9ZXW5_9ACTN</name>